<organism evidence="1 2">
    <name type="scientific">Senna tora</name>
    <dbReference type="NCBI Taxonomy" id="362788"/>
    <lineage>
        <taxon>Eukaryota</taxon>
        <taxon>Viridiplantae</taxon>
        <taxon>Streptophyta</taxon>
        <taxon>Embryophyta</taxon>
        <taxon>Tracheophyta</taxon>
        <taxon>Spermatophyta</taxon>
        <taxon>Magnoliopsida</taxon>
        <taxon>eudicotyledons</taxon>
        <taxon>Gunneridae</taxon>
        <taxon>Pentapetalae</taxon>
        <taxon>rosids</taxon>
        <taxon>fabids</taxon>
        <taxon>Fabales</taxon>
        <taxon>Fabaceae</taxon>
        <taxon>Caesalpinioideae</taxon>
        <taxon>Cassia clade</taxon>
        <taxon>Senna</taxon>
    </lineage>
</organism>
<evidence type="ECO:0000313" key="1">
    <source>
        <dbReference type="EMBL" id="KAF7812972.1"/>
    </source>
</evidence>
<keyword evidence="2" id="KW-1185">Reference proteome</keyword>
<dbReference type="Proteomes" id="UP000634136">
    <property type="component" value="Unassembled WGS sequence"/>
</dbReference>
<comment type="caution">
    <text evidence="1">The sequence shown here is derived from an EMBL/GenBank/DDBJ whole genome shotgun (WGS) entry which is preliminary data.</text>
</comment>
<dbReference type="EMBL" id="JAAIUW010000010">
    <property type="protein sequence ID" value="KAF7812972.1"/>
    <property type="molecule type" value="Genomic_DNA"/>
</dbReference>
<proteinExistence type="predicted"/>
<sequence>MAGTPLRCSSLKYRMAASFIVDRP</sequence>
<name>A0A834T365_9FABA</name>
<protein>
    <submittedName>
        <fullName evidence="1">Uncharacterized protein</fullName>
    </submittedName>
</protein>
<gene>
    <name evidence="1" type="ORF">G2W53_033948</name>
</gene>
<accession>A0A834T365</accession>
<dbReference type="AlphaFoldDB" id="A0A834T365"/>
<evidence type="ECO:0000313" key="2">
    <source>
        <dbReference type="Proteomes" id="UP000634136"/>
    </source>
</evidence>
<reference evidence="1" key="1">
    <citation type="submission" date="2020-09" db="EMBL/GenBank/DDBJ databases">
        <title>Genome-Enabled Discovery of Anthraquinone Biosynthesis in Senna tora.</title>
        <authorList>
            <person name="Kang S.-H."/>
            <person name="Pandey R.P."/>
            <person name="Lee C.-M."/>
            <person name="Sim J.-S."/>
            <person name="Jeong J.-T."/>
            <person name="Choi B.-S."/>
            <person name="Jung M."/>
            <person name="Ginzburg D."/>
            <person name="Zhao K."/>
            <person name="Won S.Y."/>
            <person name="Oh T.-J."/>
            <person name="Yu Y."/>
            <person name="Kim N.-H."/>
            <person name="Lee O.R."/>
            <person name="Lee T.-H."/>
            <person name="Bashyal P."/>
            <person name="Kim T.-S."/>
            <person name="Lee W.-H."/>
            <person name="Kawkins C."/>
            <person name="Kim C.-K."/>
            <person name="Kim J.S."/>
            <person name="Ahn B.O."/>
            <person name="Rhee S.Y."/>
            <person name="Sohng J.K."/>
        </authorList>
    </citation>
    <scope>NUCLEOTIDE SEQUENCE</scope>
    <source>
        <tissue evidence="1">Leaf</tissue>
    </source>
</reference>